<feature type="compositionally biased region" description="Low complexity" evidence="1">
    <location>
        <begin position="107"/>
        <end position="116"/>
    </location>
</feature>
<dbReference type="OrthoDB" id="277325at2"/>
<dbReference type="EMBL" id="CP036278">
    <property type="protein sequence ID" value="QDU59123.1"/>
    <property type="molecule type" value="Genomic_DNA"/>
</dbReference>
<keyword evidence="3" id="KW-1185">Reference proteome</keyword>
<name>A0A518AWM3_9BACT</name>
<feature type="region of interest" description="Disordered" evidence="1">
    <location>
        <begin position="190"/>
        <end position="223"/>
    </location>
</feature>
<gene>
    <name evidence="2" type="ORF">Pan181_53640</name>
</gene>
<accession>A0A518AWM3</accession>
<dbReference type="RefSeq" id="WP_145251812.1">
    <property type="nucleotide sequence ID" value="NZ_CP036278.1"/>
</dbReference>
<reference evidence="2 3" key="1">
    <citation type="submission" date="2019-02" db="EMBL/GenBank/DDBJ databases">
        <title>Deep-cultivation of Planctomycetes and their phenomic and genomic characterization uncovers novel biology.</title>
        <authorList>
            <person name="Wiegand S."/>
            <person name="Jogler M."/>
            <person name="Boedeker C."/>
            <person name="Pinto D."/>
            <person name="Vollmers J."/>
            <person name="Rivas-Marin E."/>
            <person name="Kohn T."/>
            <person name="Peeters S.H."/>
            <person name="Heuer A."/>
            <person name="Rast P."/>
            <person name="Oberbeckmann S."/>
            <person name="Bunk B."/>
            <person name="Jeske O."/>
            <person name="Meyerdierks A."/>
            <person name="Storesund J.E."/>
            <person name="Kallscheuer N."/>
            <person name="Luecker S."/>
            <person name="Lage O.M."/>
            <person name="Pohl T."/>
            <person name="Merkel B.J."/>
            <person name="Hornburger P."/>
            <person name="Mueller R.-W."/>
            <person name="Bruemmer F."/>
            <person name="Labrenz M."/>
            <person name="Spormann A.M."/>
            <person name="Op den Camp H."/>
            <person name="Overmann J."/>
            <person name="Amann R."/>
            <person name="Jetten M.S.M."/>
            <person name="Mascher T."/>
            <person name="Medema M.H."/>
            <person name="Devos D.P."/>
            <person name="Kaster A.-K."/>
            <person name="Ovreas L."/>
            <person name="Rohde M."/>
            <person name="Galperin M.Y."/>
            <person name="Jogler C."/>
        </authorList>
    </citation>
    <scope>NUCLEOTIDE SEQUENCE [LARGE SCALE GENOMIC DNA]</scope>
    <source>
        <strain evidence="2 3">Pan181</strain>
    </source>
</reference>
<evidence type="ECO:0000256" key="1">
    <source>
        <dbReference type="SAM" id="MobiDB-lite"/>
    </source>
</evidence>
<sequence length="223" mass="24374">MHTVYRAIAFGLALTATSQLWGQTTEQGNYLDTNTDPLSIDFPELPPVPPATPPAQVAPAPVRPAITPRLQRLSPAETAHLPRQVQNVIDFYGGTTSGRALSQIPQRPSTVSSGVSSPPPVRRVSKPFSGGVSSSPTISPYLNLFREESSEELPNYHAFVRPMLQQQQTNTMNQRELNTLQSEVRQASYQQSSATSNGGVPITGHGTRYMNTSGFYPQTRRLK</sequence>
<feature type="region of interest" description="Disordered" evidence="1">
    <location>
        <begin position="99"/>
        <end position="133"/>
    </location>
</feature>
<protein>
    <submittedName>
        <fullName evidence="2">Uncharacterized protein</fullName>
    </submittedName>
</protein>
<evidence type="ECO:0000313" key="3">
    <source>
        <dbReference type="Proteomes" id="UP000315750"/>
    </source>
</evidence>
<proteinExistence type="predicted"/>
<dbReference type="Proteomes" id="UP000315750">
    <property type="component" value="Chromosome"/>
</dbReference>
<dbReference type="AlphaFoldDB" id="A0A518AWM3"/>
<dbReference type="KEGG" id="amuc:Pan181_53640"/>
<evidence type="ECO:0000313" key="2">
    <source>
        <dbReference type="EMBL" id="QDU59123.1"/>
    </source>
</evidence>
<organism evidence="2 3">
    <name type="scientific">Aeoliella mucimassa</name>
    <dbReference type="NCBI Taxonomy" id="2527972"/>
    <lineage>
        <taxon>Bacteria</taxon>
        <taxon>Pseudomonadati</taxon>
        <taxon>Planctomycetota</taxon>
        <taxon>Planctomycetia</taxon>
        <taxon>Pirellulales</taxon>
        <taxon>Lacipirellulaceae</taxon>
        <taxon>Aeoliella</taxon>
    </lineage>
</organism>